<dbReference type="InterPro" id="IPR029787">
    <property type="entry name" value="Nucleotide_cyclase"/>
</dbReference>
<dbReference type="GO" id="GO:0052621">
    <property type="term" value="F:diguanylate cyclase activity"/>
    <property type="evidence" value="ECO:0007669"/>
    <property type="project" value="UniProtKB-EC"/>
</dbReference>
<dbReference type="InterPro" id="IPR000160">
    <property type="entry name" value="GGDEF_dom"/>
</dbReference>
<keyword evidence="4" id="KW-0472">Membrane</keyword>
<feature type="transmembrane region" description="Helical" evidence="4">
    <location>
        <begin position="6"/>
        <end position="31"/>
    </location>
</feature>
<dbReference type="NCBIfam" id="TIGR00254">
    <property type="entry name" value="GGDEF"/>
    <property type="match status" value="1"/>
</dbReference>
<protein>
    <recommendedName>
        <fullName evidence="1">diguanylate cyclase</fullName>
        <ecNumber evidence="1">2.7.7.65</ecNumber>
    </recommendedName>
</protein>
<dbReference type="EC" id="2.7.7.65" evidence="1"/>
<dbReference type="AlphaFoldDB" id="A0A5P2H5P7"/>
<feature type="transmembrane region" description="Helical" evidence="4">
    <location>
        <begin position="79"/>
        <end position="101"/>
    </location>
</feature>
<accession>A0A5P2H5P7</accession>
<dbReference type="InterPro" id="IPR050469">
    <property type="entry name" value="Diguanylate_Cyclase"/>
</dbReference>
<evidence type="ECO:0000313" key="6">
    <source>
        <dbReference type="EMBL" id="QET02833.1"/>
    </source>
</evidence>
<dbReference type="GO" id="GO:1902201">
    <property type="term" value="P:negative regulation of bacterial-type flagellum-dependent cell motility"/>
    <property type="evidence" value="ECO:0007669"/>
    <property type="project" value="TreeGrafter"/>
</dbReference>
<reference evidence="6 7" key="1">
    <citation type="submission" date="2019-09" db="EMBL/GenBank/DDBJ databases">
        <title>FDA dAtabase for Regulatory Grade micrObial Sequences (FDA-ARGOS): Supporting development and validation of Infectious Disease Dx tests.</title>
        <authorList>
            <person name="Sciortino C."/>
            <person name="Tallon L."/>
            <person name="Sadzewicz L."/>
            <person name="Vavikolanu K."/>
            <person name="Mehta A."/>
            <person name="Aluvathingal J."/>
            <person name="Nadendla S."/>
            <person name="Nandy P."/>
            <person name="Geyer C."/>
            <person name="Yan Y."/>
            <person name="Sichtig H."/>
        </authorList>
    </citation>
    <scope>NUCLEOTIDE SEQUENCE [LARGE SCALE GENOMIC DNA]</scope>
    <source>
        <strain evidence="6 7">FDAARGOS_664</strain>
    </source>
</reference>
<dbReference type="Gene3D" id="3.30.70.270">
    <property type="match status" value="1"/>
</dbReference>
<dbReference type="FunFam" id="3.30.70.270:FF:000001">
    <property type="entry name" value="Diguanylate cyclase domain protein"/>
    <property type="match status" value="1"/>
</dbReference>
<dbReference type="PANTHER" id="PTHR45138">
    <property type="entry name" value="REGULATORY COMPONENTS OF SENSORY TRANSDUCTION SYSTEM"/>
    <property type="match status" value="1"/>
</dbReference>
<dbReference type="OrthoDB" id="9813903at2"/>
<evidence type="ECO:0000256" key="3">
    <source>
        <dbReference type="SAM" id="MobiDB-lite"/>
    </source>
</evidence>
<dbReference type="SMART" id="SM00267">
    <property type="entry name" value="GGDEF"/>
    <property type="match status" value="1"/>
</dbReference>
<feature type="compositionally biased region" description="Basic and acidic residues" evidence="3">
    <location>
        <begin position="112"/>
        <end position="127"/>
    </location>
</feature>
<dbReference type="EMBL" id="CP044065">
    <property type="protein sequence ID" value="QET02833.1"/>
    <property type="molecule type" value="Genomic_DNA"/>
</dbReference>
<dbReference type="Pfam" id="PF00990">
    <property type="entry name" value="GGDEF"/>
    <property type="match status" value="1"/>
</dbReference>
<feature type="transmembrane region" description="Helical" evidence="4">
    <location>
        <begin position="226"/>
        <end position="249"/>
    </location>
</feature>
<name>A0A5P2H5P7_9BURK</name>
<organism evidence="6 7">
    <name type="scientific">Cupriavidus pauculus</name>
    <dbReference type="NCBI Taxonomy" id="82633"/>
    <lineage>
        <taxon>Bacteria</taxon>
        <taxon>Pseudomonadati</taxon>
        <taxon>Pseudomonadota</taxon>
        <taxon>Betaproteobacteria</taxon>
        <taxon>Burkholderiales</taxon>
        <taxon>Burkholderiaceae</taxon>
        <taxon>Cupriavidus</taxon>
    </lineage>
</organism>
<keyword evidence="4" id="KW-1133">Transmembrane helix</keyword>
<sequence length="428" mass="46815">MSFNDPVTLLLIITPFGLMTMLLLCLSYIGLGKDNASLHWWIAGDLLLAAYRVAALLQPGVPQGVNRDALAWVPTMTPLAAFITGTTLLLAAVGAHTLALYRLDPLWPDPLRPDPPRLDPPRPDDAAGTRGRGTTVLMRLGLALPLFYACGAAAAVRAGYALPWHSLFMVATIAIQARITLRLARRYRGALGLLAGQLVVLAYHAWSGPVLVLHPIPPQAFEHTFLPSVQALTMDVIVSFLFTLSYALALQERLRLRILQLSITDSLTGALNRRGAVSILNDAWARASAERHPIAIAMVDLDNFKRINDQYGHSAGDAALQAFADTVTRLKRQSDVFVRWGGEEFLLMLPRTDLGQAQHFLARLRDHLKALPLTPALPFHLEFSAGLADSRAAAAARDFETALRAVDKALYRAKVDRNRVEIVSEVDV</sequence>
<feature type="region of interest" description="Disordered" evidence="3">
    <location>
        <begin position="112"/>
        <end position="131"/>
    </location>
</feature>
<dbReference type="Proteomes" id="UP000322822">
    <property type="component" value="Chromosome 1"/>
</dbReference>
<proteinExistence type="predicted"/>
<dbReference type="GO" id="GO:0043709">
    <property type="term" value="P:cell adhesion involved in single-species biofilm formation"/>
    <property type="evidence" value="ECO:0007669"/>
    <property type="project" value="TreeGrafter"/>
</dbReference>
<dbReference type="InterPro" id="IPR043128">
    <property type="entry name" value="Rev_trsase/Diguanyl_cyclase"/>
</dbReference>
<gene>
    <name evidence="6" type="ORF">FOB72_12795</name>
</gene>
<dbReference type="PROSITE" id="PS50887">
    <property type="entry name" value="GGDEF"/>
    <property type="match status" value="1"/>
</dbReference>
<dbReference type="RefSeq" id="WP_150372856.1">
    <property type="nucleotide sequence ID" value="NZ_CP044065.1"/>
</dbReference>
<evidence type="ECO:0000313" key="7">
    <source>
        <dbReference type="Proteomes" id="UP000322822"/>
    </source>
</evidence>
<comment type="catalytic activity">
    <reaction evidence="2">
        <text>2 GTP = 3',3'-c-di-GMP + 2 diphosphate</text>
        <dbReference type="Rhea" id="RHEA:24898"/>
        <dbReference type="ChEBI" id="CHEBI:33019"/>
        <dbReference type="ChEBI" id="CHEBI:37565"/>
        <dbReference type="ChEBI" id="CHEBI:58805"/>
        <dbReference type="EC" id="2.7.7.65"/>
    </reaction>
</comment>
<feature type="transmembrane region" description="Helical" evidence="4">
    <location>
        <begin position="188"/>
        <end position="206"/>
    </location>
</feature>
<dbReference type="SUPFAM" id="SSF55073">
    <property type="entry name" value="Nucleotide cyclase"/>
    <property type="match status" value="1"/>
</dbReference>
<feature type="domain" description="GGDEF" evidence="5">
    <location>
        <begin position="292"/>
        <end position="425"/>
    </location>
</feature>
<dbReference type="PANTHER" id="PTHR45138:SF9">
    <property type="entry name" value="DIGUANYLATE CYCLASE DGCM-RELATED"/>
    <property type="match status" value="1"/>
</dbReference>
<evidence type="ECO:0000256" key="4">
    <source>
        <dbReference type="SAM" id="Phobius"/>
    </source>
</evidence>
<evidence type="ECO:0000256" key="1">
    <source>
        <dbReference type="ARBA" id="ARBA00012528"/>
    </source>
</evidence>
<feature type="transmembrane region" description="Helical" evidence="4">
    <location>
        <begin position="162"/>
        <end position="181"/>
    </location>
</feature>
<feature type="transmembrane region" description="Helical" evidence="4">
    <location>
        <begin position="38"/>
        <end position="59"/>
    </location>
</feature>
<feature type="transmembrane region" description="Helical" evidence="4">
    <location>
        <begin position="136"/>
        <end position="156"/>
    </location>
</feature>
<evidence type="ECO:0000256" key="2">
    <source>
        <dbReference type="ARBA" id="ARBA00034247"/>
    </source>
</evidence>
<dbReference type="CDD" id="cd01949">
    <property type="entry name" value="GGDEF"/>
    <property type="match status" value="1"/>
</dbReference>
<evidence type="ECO:0000259" key="5">
    <source>
        <dbReference type="PROSITE" id="PS50887"/>
    </source>
</evidence>
<dbReference type="GO" id="GO:0005886">
    <property type="term" value="C:plasma membrane"/>
    <property type="evidence" value="ECO:0007669"/>
    <property type="project" value="TreeGrafter"/>
</dbReference>
<keyword evidence="4" id="KW-0812">Transmembrane</keyword>